<organism evidence="1 2">
    <name type="scientific">Parasponia andersonii</name>
    <name type="common">Sponia andersonii</name>
    <dbReference type="NCBI Taxonomy" id="3476"/>
    <lineage>
        <taxon>Eukaryota</taxon>
        <taxon>Viridiplantae</taxon>
        <taxon>Streptophyta</taxon>
        <taxon>Embryophyta</taxon>
        <taxon>Tracheophyta</taxon>
        <taxon>Spermatophyta</taxon>
        <taxon>Magnoliopsida</taxon>
        <taxon>eudicotyledons</taxon>
        <taxon>Gunneridae</taxon>
        <taxon>Pentapetalae</taxon>
        <taxon>rosids</taxon>
        <taxon>fabids</taxon>
        <taxon>Rosales</taxon>
        <taxon>Cannabaceae</taxon>
        <taxon>Parasponia</taxon>
    </lineage>
</organism>
<accession>A0A2P5C3K9</accession>
<dbReference type="AlphaFoldDB" id="A0A2P5C3K9"/>
<name>A0A2P5C3K9_PARAD</name>
<keyword evidence="2" id="KW-1185">Reference proteome</keyword>
<comment type="caution">
    <text evidence="1">The sequence shown here is derived from an EMBL/GenBank/DDBJ whole genome shotgun (WGS) entry which is preliminary data.</text>
</comment>
<proteinExistence type="predicted"/>
<sequence length="29" mass="3448">MMVMKFMPKQCGFRYMLFGLMKLDVVSSE</sequence>
<dbReference type="EMBL" id="JXTB01000182">
    <property type="protein sequence ID" value="PON55554.1"/>
    <property type="molecule type" value="Genomic_DNA"/>
</dbReference>
<evidence type="ECO:0000313" key="2">
    <source>
        <dbReference type="Proteomes" id="UP000237105"/>
    </source>
</evidence>
<dbReference type="Proteomes" id="UP000237105">
    <property type="component" value="Unassembled WGS sequence"/>
</dbReference>
<protein>
    <submittedName>
        <fullName evidence="1">Uncharacterized protein</fullName>
    </submittedName>
</protein>
<evidence type="ECO:0000313" key="1">
    <source>
        <dbReference type="EMBL" id="PON55554.1"/>
    </source>
</evidence>
<reference evidence="2" key="1">
    <citation type="submission" date="2016-06" db="EMBL/GenBank/DDBJ databases">
        <title>Parallel loss of symbiosis genes in relatives of nitrogen-fixing non-legume Parasponia.</title>
        <authorList>
            <person name="Van Velzen R."/>
            <person name="Holmer R."/>
            <person name="Bu F."/>
            <person name="Rutten L."/>
            <person name="Van Zeijl A."/>
            <person name="Liu W."/>
            <person name="Santuari L."/>
            <person name="Cao Q."/>
            <person name="Sharma T."/>
            <person name="Shen D."/>
            <person name="Roswanjaya Y."/>
            <person name="Wardhani T."/>
            <person name="Kalhor M.S."/>
            <person name="Jansen J."/>
            <person name="Van den Hoogen J."/>
            <person name="Gungor B."/>
            <person name="Hartog M."/>
            <person name="Hontelez J."/>
            <person name="Verver J."/>
            <person name="Yang W.-C."/>
            <person name="Schijlen E."/>
            <person name="Repin R."/>
            <person name="Schilthuizen M."/>
            <person name="Schranz E."/>
            <person name="Heidstra R."/>
            <person name="Miyata K."/>
            <person name="Fedorova E."/>
            <person name="Kohlen W."/>
            <person name="Bisseling T."/>
            <person name="Smit S."/>
            <person name="Geurts R."/>
        </authorList>
    </citation>
    <scope>NUCLEOTIDE SEQUENCE [LARGE SCALE GENOMIC DNA]</scope>
    <source>
        <strain evidence="2">cv. WU1-14</strain>
    </source>
</reference>
<gene>
    <name evidence="1" type="ORF">PanWU01x14_187340</name>
</gene>